<dbReference type="Pfam" id="PF01042">
    <property type="entry name" value="Ribonuc_L-PSP"/>
    <property type="match status" value="1"/>
</dbReference>
<dbReference type="GO" id="GO:0005829">
    <property type="term" value="C:cytosol"/>
    <property type="evidence" value="ECO:0007669"/>
    <property type="project" value="TreeGrafter"/>
</dbReference>
<evidence type="ECO:0000313" key="2">
    <source>
        <dbReference type="Proteomes" id="UP000321353"/>
    </source>
</evidence>
<dbReference type="SUPFAM" id="SSF55298">
    <property type="entry name" value="YjgF-like"/>
    <property type="match status" value="2"/>
</dbReference>
<name>A0A5B9MKJ4_9BACT</name>
<dbReference type="InterPro" id="IPR006175">
    <property type="entry name" value="YjgF/YER057c/UK114"/>
</dbReference>
<dbReference type="InterPro" id="IPR035959">
    <property type="entry name" value="RutC-like_sf"/>
</dbReference>
<keyword evidence="2" id="KW-1185">Reference proteome</keyword>
<dbReference type="CDD" id="cd06153">
    <property type="entry name" value="YjgF_YER057c_UK114_like_5"/>
    <property type="match status" value="1"/>
</dbReference>
<accession>A0A5B9MKJ4</accession>
<dbReference type="PANTHER" id="PTHR11803">
    <property type="entry name" value="2-IMINOBUTANOATE/2-IMINOPROPANOATE DEAMINASE RIDA"/>
    <property type="match status" value="1"/>
</dbReference>
<dbReference type="RefSeq" id="WP_147870137.1">
    <property type="nucleotide sequence ID" value="NZ_CP036264.1"/>
</dbReference>
<protein>
    <submittedName>
        <fullName evidence="1">Aminoacrylate peracid reductase RutC</fullName>
    </submittedName>
</protein>
<dbReference type="PANTHER" id="PTHR11803:SF39">
    <property type="entry name" value="2-IMINOBUTANOATE_2-IMINOPROPANOATE DEAMINASE"/>
    <property type="match status" value="1"/>
</dbReference>
<dbReference type="EMBL" id="CP036264">
    <property type="protein sequence ID" value="QEG00990.1"/>
    <property type="molecule type" value="Genomic_DNA"/>
</dbReference>
<proteinExistence type="predicted"/>
<dbReference type="AlphaFoldDB" id="A0A5B9MKJ4"/>
<evidence type="ECO:0000313" key="1">
    <source>
        <dbReference type="EMBL" id="QEG00990.1"/>
    </source>
</evidence>
<dbReference type="Gene3D" id="3.30.1330.40">
    <property type="entry name" value="RutC-like"/>
    <property type="match status" value="3"/>
</dbReference>
<gene>
    <name evidence="1" type="primary">rutC</name>
    <name evidence="1" type="ORF">Mal15_50660</name>
</gene>
<dbReference type="GO" id="GO:0019239">
    <property type="term" value="F:deaminase activity"/>
    <property type="evidence" value="ECO:0007669"/>
    <property type="project" value="TreeGrafter"/>
</dbReference>
<sequence>MLMSQQQHRVVQLDDVTRVALMITPPNQGSPIDQAREAISTIRDILNRQPVEMSLTKQTVFVRSVEDIDTLGNLFKAYYRDRVPATSFVIQPPCAGQALAIEAWALGGDGIEVCFPLPDLVTVTYDQLRWIYVAGITSPHDATCAYDEAKHCFGLLAERLRHVGATFNDVCRIWLYQGGITQPERDAGGETIERYRELNRARADFFQQLESVGQINTSRDGQAFYPASTGIGMAGPGMTVSCLGLQTSRDDVSLHPLENPRQTSAFDYARKYSPRSPLFSRAMAVKIGDHATTWISGTASILDSETVHSGDVEKQTHQTIDNIQNLISDKNFRQHGLAGMGAALTDLAKVRVYVKHPRDYQTCRAIVESRFGPVPAIYAVADVCRPDLLVEIEGVAFSDVTHSP</sequence>
<reference evidence="1 2" key="1">
    <citation type="submission" date="2019-02" db="EMBL/GenBank/DDBJ databases">
        <title>Planctomycetal bacteria perform biofilm scaping via a novel small molecule.</title>
        <authorList>
            <person name="Jeske O."/>
            <person name="Boedeker C."/>
            <person name="Wiegand S."/>
            <person name="Breitling P."/>
            <person name="Kallscheuer N."/>
            <person name="Jogler M."/>
            <person name="Rohde M."/>
            <person name="Petersen J."/>
            <person name="Medema M.H."/>
            <person name="Surup F."/>
            <person name="Jogler C."/>
        </authorList>
    </citation>
    <scope>NUCLEOTIDE SEQUENCE [LARGE SCALE GENOMIC DNA]</scope>
    <source>
        <strain evidence="1 2">Mal15</strain>
    </source>
</reference>
<organism evidence="1 2">
    <name type="scientific">Stieleria maiorica</name>
    <dbReference type="NCBI Taxonomy" id="2795974"/>
    <lineage>
        <taxon>Bacteria</taxon>
        <taxon>Pseudomonadati</taxon>
        <taxon>Planctomycetota</taxon>
        <taxon>Planctomycetia</taxon>
        <taxon>Pirellulales</taxon>
        <taxon>Pirellulaceae</taxon>
        <taxon>Stieleria</taxon>
    </lineage>
</organism>
<dbReference type="Proteomes" id="UP000321353">
    <property type="component" value="Chromosome"/>
</dbReference>
<dbReference type="KEGG" id="smam:Mal15_50660"/>